<dbReference type="AlphaFoldDB" id="A0A024GMW7"/>
<sequence>MEIENAPLILHGNVFQKKKSVENPSIVESIDLRPRGLGEPCTDFEYTLRQSESSHLQPHVSTDQPGFTVPLTDEALKSNQWMVKYDEGHIWVHHKSRDELASICNFIKFSAQRSKLVVPSLYRSIFEVEHAIHNRFTFSFKFESGQKITFSLKLEHIDWVQETDDWIFGTIVMEFLDIRLRKTGEMSKFEVMFNKIEG</sequence>
<dbReference type="Proteomes" id="UP000053237">
    <property type="component" value="Unassembled WGS sequence"/>
</dbReference>
<proteinExistence type="predicted"/>
<organism evidence="1 2">
    <name type="scientific">Albugo candida</name>
    <dbReference type="NCBI Taxonomy" id="65357"/>
    <lineage>
        <taxon>Eukaryota</taxon>
        <taxon>Sar</taxon>
        <taxon>Stramenopiles</taxon>
        <taxon>Oomycota</taxon>
        <taxon>Peronosporomycetes</taxon>
        <taxon>Albuginales</taxon>
        <taxon>Albuginaceae</taxon>
        <taxon>Albugo</taxon>
    </lineage>
</organism>
<accession>A0A024GMW7</accession>
<gene>
    <name evidence="1" type="ORF">BN9_087050</name>
</gene>
<name>A0A024GMW7_9STRA</name>
<evidence type="ECO:0000313" key="1">
    <source>
        <dbReference type="EMBL" id="CCI47689.1"/>
    </source>
</evidence>
<reference evidence="1 2" key="1">
    <citation type="submission" date="2012-05" db="EMBL/GenBank/DDBJ databases">
        <title>Recombination and specialization in a pathogen metapopulation.</title>
        <authorList>
            <person name="Gardiner A."/>
            <person name="Kemen E."/>
            <person name="Schultz-Larsen T."/>
            <person name="MacLean D."/>
            <person name="Van Oosterhout C."/>
            <person name="Jones J.D.G."/>
        </authorList>
    </citation>
    <scope>NUCLEOTIDE SEQUENCE [LARGE SCALE GENOMIC DNA]</scope>
    <source>
        <strain evidence="1 2">Ac Nc2</strain>
    </source>
</reference>
<protein>
    <submittedName>
        <fullName evidence="1">Uncharacterized protein</fullName>
    </submittedName>
</protein>
<dbReference type="EMBL" id="CAIX01000182">
    <property type="protein sequence ID" value="CCI47689.1"/>
    <property type="molecule type" value="Genomic_DNA"/>
</dbReference>
<keyword evidence="2" id="KW-1185">Reference proteome</keyword>
<dbReference type="InParanoid" id="A0A024GMW7"/>
<comment type="caution">
    <text evidence="1">The sequence shown here is derived from an EMBL/GenBank/DDBJ whole genome shotgun (WGS) entry which is preliminary data.</text>
</comment>
<evidence type="ECO:0000313" key="2">
    <source>
        <dbReference type="Proteomes" id="UP000053237"/>
    </source>
</evidence>